<keyword evidence="1" id="KW-0175">Coiled coil</keyword>
<dbReference type="GO" id="GO:0005778">
    <property type="term" value="C:peroxisomal membrane"/>
    <property type="evidence" value="ECO:0007669"/>
    <property type="project" value="InterPro"/>
</dbReference>
<evidence type="ECO:0000256" key="1">
    <source>
        <dbReference type="SAM" id="Coils"/>
    </source>
</evidence>
<dbReference type="Pfam" id="PF04882">
    <property type="entry name" value="Peroxin-3"/>
    <property type="match status" value="1"/>
</dbReference>
<keyword evidence="4" id="KW-1185">Reference proteome</keyword>
<feature type="coiled-coil region" evidence="1">
    <location>
        <begin position="37"/>
        <end position="64"/>
    </location>
</feature>
<evidence type="ECO:0000313" key="3">
    <source>
        <dbReference type="EMBL" id="ESK97843.1"/>
    </source>
</evidence>
<reference evidence="3 4" key="1">
    <citation type="journal article" date="2014" name="BMC Genomics">
        <title>Genome and secretome analysis of the hemibiotrophic fungal pathogen, Moniliophthora roreri, which causes frosty pod rot disease of cacao: mechanisms of the biotrophic and necrotrophic phases.</title>
        <authorList>
            <person name="Meinhardt L.W."/>
            <person name="Costa G.G.L."/>
            <person name="Thomazella D.P.T."/>
            <person name="Teixeira P.J.P.L."/>
            <person name="Carazzolle M.F."/>
            <person name="Schuster S.C."/>
            <person name="Carlson J.E."/>
            <person name="Guiltinan M.J."/>
            <person name="Mieczkowski P."/>
            <person name="Farmer A."/>
            <person name="Ramaraj T."/>
            <person name="Crozier J."/>
            <person name="Davis R.E."/>
            <person name="Shao J."/>
            <person name="Melnick R.L."/>
            <person name="Pereira G.A.G."/>
            <person name="Bailey B.A."/>
        </authorList>
    </citation>
    <scope>NUCLEOTIDE SEQUENCE [LARGE SCALE GENOMIC DNA]</scope>
    <source>
        <strain evidence="3 4">MCA 2997</strain>
    </source>
</reference>
<dbReference type="EMBL" id="AWSO01000016">
    <property type="protein sequence ID" value="ESK97843.1"/>
    <property type="molecule type" value="Genomic_DNA"/>
</dbReference>
<dbReference type="KEGG" id="mrr:Moror_17272"/>
<feature type="compositionally biased region" description="Low complexity" evidence="2">
    <location>
        <begin position="202"/>
        <end position="217"/>
    </location>
</feature>
<dbReference type="PANTHER" id="PTHR28080">
    <property type="entry name" value="PEROXISOMAL BIOGENESIS FACTOR 3"/>
    <property type="match status" value="1"/>
</dbReference>
<dbReference type="Proteomes" id="UP000017559">
    <property type="component" value="Unassembled WGS sequence"/>
</dbReference>
<comment type="caution">
    <text evidence="3">The sequence shown here is derived from an EMBL/GenBank/DDBJ whole genome shotgun (WGS) entry which is preliminary data.</text>
</comment>
<feature type="compositionally biased region" description="Low complexity" evidence="2">
    <location>
        <begin position="162"/>
        <end position="183"/>
    </location>
</feature>
<dbReference type="PANTHER" id="PTHR28080:SF1">
    <property type="entry name" value="PEROXISOMAL BIOGENESIS FACTOR 3"/>
    <property type="match status" value="1"/>
</dbReference>
<organism evidence="3 4">
    <name type="scientific">Moniliophthora roreri (strain MCA 2997)</name>
    <name type="common">Cocoa frosty pod rot fungus</name>
    <name type="synonym">Crinipellis roreri</name>
    <dbReference type="NCBI Taxonomy" id="1381753"/>
    <lineage>
        <taxon>Eukaryota</taxon>
        <taxon>Fungi</taxon>
        <taxon>Dikarya</taxon>
        <taxon>Basidiomycota</taxon>
        <taxon>Agaricomycotina</taxon>
        <taxon>Agaricomycetes</taxon>
        <taxon>Agaricomycetidae</taxon>
        <taxon>Agaricales</taxon>
        <taxon>Marasmiineae</taxon>
        <taxon>Marasmiaceae</taxon>
        <taxon>Moniliophthora</taxon>
    </lineage>
</organism>
<dbReference type="STRING" id="1381753.V2XF67"/>
<name>V2XF67_MONRO</name>
<dbReference type="GO" id="GO:0045046">
    <property type="term" value="P:protein import into peroxisome membrane"/>
    <property type="evidence" value="ECO:0007669"/>
    <property type="project" value="TreeGrafter"/>
</dbReference>
<protein>
    <submittedName>
        <fullName evidence="3">Peroxisomal membrane protein</fullName>
    </submittedName>
</protein>
<evidence type="ECO:0000313" key="4">
    <source>
        <dbReference type="Proteomes" id="UP000017559"/>
    </source>
</evidence>
<dbReference type="InterPro" id="IPR006966">
    <property type="entry name" value="Peroxin-3"/>
</dbReference>
<sequence length="606" mass="66636">MISSLKKTIHDHRSTLATTATVAASIYTLRTYIKSHLQEVNDRLEQERLAKDALKRRFDQSKEDVEYTVMALLPELSEEILREMDVEAVIQELQTMRAGGRAAEESPPQRPPSSLASSVDLETRSDTGLSTSGLQGWVEAGQAGNGEYSSEGSQLSNSFVTSLSGTFSESEPSSSSSASVAGEASDREQEPHPQPPPPITDLTSSITSLASSSSASSSSSRTKAQLWSHLKILTFTRTLTTIYAVALLTLFTSIQLTILAREKYLRGVLQMAKEEKTREELEAQIKREMSFSGMFFSIVKGGLGFSTTSSPFDPFADTLDDFDFETNLPSMSTIPDHAFELLSTKYLTLSYHLLHIGFRDLSARVQSAVEEVLHPVSLKTKLSLADVHRLVRDIRRRVEYEITFEGRERKVTFEHSCVPQTREMVERALRLGGWVEPGSGLQSYSDDAQTSDAESSQLSHDFESRSFPVDFPPLRAVVSPTPPPPKQEDTQFISLLEETRSILTSSDFTHVLDVCLDYAVGTLMESLESPGGVFAPVADEDSYLIANPTRIRTASLLPPLANWSKNTLVGLPCQLVDGLLGSSGSNGIREVTGLMALIFGRFDNNI</sequence>
<evidence type="ECO:0000256" key="2">
    <source>
        <dbReference type="SAM" id="MobiDB-lite"/>
    </source>
</evidence>
<dbReference type="GO" id="GO:0030674">
    <property type="term" value="F:protein-macromolecule adaptor activity"/>
    <property type="evidence" value="ECO:0007669"/>
    <property type="project" value="TreeGrafter"/>
</dbReference>
<dbReference type="AlphaFoldDB" id="V2XF67"/>
<feature type="region of interest" description="Disordered" evidence="2">
    <location>
        <begin position="97"/>
        <end position="134"/>
    </location>
</feature>
<proteinExistence type="predicted"/>
<feature type="region of interest" description="Disordered" evidence="2">
    <location>
        <begin position="161"/>
        <end position="217"/>
    </location>
</feature>
<gene>
    <name evidence="3" type="ORF">Moror_17272</name>
</gene>
<accession>V2XF67</accession>
<dbReference type="HOGENOM" id="CLU_017002_2_0_1"/>
<dbReference type="OrthoDB" id="45930at2759"/>